<evidence type="ECO:0000313" key="6">
    <source>
        <dbReference type="WBParaSite" id="SRAE_1000294800.1"/>
    </source>
</evidence>
<dbReference type="WormBase" id="SRAE_1000294800">
    <property type="protein sequence ID" value="SRP09035"/>
    <property type="gene ID" value="WBGene00259565"/>
</dbReference>
<evidence type="ECO:0000259" key="3">
    <source>
        <dbReference type="PROSITE" id="PS01186"/>
    </source>
</evidence>
<dbReference type="STRING" id="34506.A0A090LB38"/>
<protein>
    <submittedName>
        <fullName evidence="6">EGF-like domain-containing protein</fullName>
    </submittedName>
</protein>
<reference evidence="4 5" key="1">
    <citation type="submission" date="2014-09" db="EMBL/GenBank/DDBJ databases">
        <authorList>
            <person name="Martin A.A."/>
        </authorList>
    </citation>
    <scope>NUCLEOTIDE SEQUENCE</scope>
    <source>
        <strain evidence="5">ED321</strain>
        <strain evidence="4">ED321 Heterogonic</strain>
    </source>
</reference>
<evidence type="ECO:0000313" key="4">
    <source>
        <dbReference type="EMBL" id="CEF64695.1"/>
    </source>
</evidence>
<proteinExistence type="predicted"/>
<sequence length="269" mass="31082">MGYYFLSLFIIILIILISNIFCLWLSEDGLFYDKELDILIPYCNPMGGKWNSTLHICLCYGHYSGSRCEFVSKCLHGQLMNGRCECAYGWQGDLCNRIKCYHGTAVTSNKCICNKNFGGIYCDSCVERNTNGPPDCISTLYEDEYDDYDDEKIKVTYIYIYLLRFLVIFGVFMCLFVLKQTFFLLRKRCIENKVDDHLDNISIISERAIIKKTVEKIHGIKFPPTYEESEKKNLLPEDERNIYSVPDGAGPPIYEDIEVQQPILSTIVN</sequence>
<keyword evidence="1" id="KW-1133">Transmembrane helix</keyword>
<dbReference type="PROSITE" id="PS01186">
    <property type="entry name" value="EGF_2"/>
    <property type="match status" value="1"/>
</dbReference>
<dbReference type="Gene3D" id="2.10.25.10">
    <property type="entry name" value="Laminin"/>
    <property type="match status" value="1"/>
</dbReference>
<dbReference type="WBParaSite" id="SRAE_1000294800.1">
    <property type="protein sequence ID" value="SRAE_1000294800.1"/>
    <property type="gene ID" value="WBGene00259565"/>
</dbReference>
<keyword evidence="1" id="KW-0472">Membrane</keyword>
<dbReference type="GeneID" id="36377060"/>
<feature type="transmembrane region" description="Helical" evidence="1">
    <location>
        <begin position="5"/>
        <end position="26"/>
    </location>
</feature>
<keyword evidence="1" id="KW-0812">Transmembrane</keyword>
<dbReference type="PROSITE" id="PS00022">
    <property type="entry name" value="EGF_1"/>
    <property type="match status" value="1"/>
</dbReference>
<reference evidence="6" key="2">
    <citation type="submission" date="2020-12" db="UniProtKB">
        <authorList>
            <consortium name="WormBaseParasite"/>
        </authorList>
    </citation>
    <scope>IDENTIFICATION</scope>
</reference>
<dbReference type="Proteomes" id="UP000035682">
    <property type="component" value="Unplaced"/>
</dbReference>
<evidence type="ECO:0000256" key="1">
    <source>
        <dbReference type="SAM" id="Phobius"/>
    </source>
</evidence>
<dbReference type="InterPro" id="IPR000742">
    <property type="entry name" value="EGF"/>
</dbReference>
<accession>A0A090LB38</accession>
<dbReference type="EMBL" id="LN609528">
    <property type="protein sequence ID" value="CEF64695.1"/>
    <property type="molecule type" value="Genomic_DNA"/>
</dbReference>
<evidence type="ECO:0000313" key="5">
    <source>
        <dbReference type="Proteomes" id="UP000035682"/>
    </source>
</evidence>
<feature type="transmembrane region" description="Helical" evidence="1">
    <location>
        <begin position="158"/>
        <end position="178"/>
    </location>
</feature>
<name>A0A090LB38_STRRB</name>
<feature type="domain" description="EGF-like" evidence="2 3">
    <location>
        <begin position="84"/>
        <end position="95"/>
    </location>
</feature>
<dbReference type="CTD" id="36377060"/>
<dbReference type="AlphaFoldDB" id="A0A090LB38"/>
<dbReference type="OrthoDB" id="5813299at2759"/>
<dbReference type="RefSeq" id="XP_024503896.1">
    <property type="nucleotide sequence ID" value="XM_024650083.1"/>
</dbReference>
<evidence type="ECO:0000259" key="2">
    <source>
        <dbReference type="PROSITE" id="PS00022"/>
    </source>
</evidence>
<gene>
    <name evidence="4 6 7" type="ORF">SRAE_1000294800</name>
</gene>
<evidence type="ECO:0000313" key="7">
    <source>
        <dbReference type="WormBase" id="SRAE_1000294800"/>
    </source>
</evidence>
<organism evidence="4">
    <name type="scientific">Strongyloides ratti</name>
    <name type="common">Parasitic roundworm</name>
    <dbReference type="NCBI Taxonomy" id="34506"/>
    <lineage>
        <taxon>Eukaryota</taxon>
        <taxon>Metazoa</taxon>
        <taxon>Ecdysozoa</taxon>
        <taxon>Nematoda</taxon>
        <taxon>Chromadorea</taxon>
        <taxon>Rhabditida</taxon>
        <taxon>Tylenchina</taxon>
        <taxon>Panagrolaimomorpha</taxon>
        <taxon>Strongyloidoidea</taxon>
        <taxon>Strongyloididae</taxon>
        <taxon>Strongyloides</taxon>
    </lineage>
</organism>
<keyword evidence="5" id="KW-1185">Reference proteome</keyword>